<feature type="transmembrane region" description="Helical" evidence="5">
    <location>
        <begin position="89"/>
        <end position="109"/>
    </location>
</feature>
<dbReference type="InterPro" id="IPR020846">
    <property type="entry name" value="MFS_dom"/>
</dbReference>
<feature type="transmembrane region" description="Helical" evidence="5">
    <location>
        <begin position="361"/>
        <end position="385"/>
    </location>
</feature>
<comment type="subcellular location">
    <subcellularLocation>
        <location evidence="1">Membrane</location>
        <topology evidence="1">Multi-pass membrane protein</topology>
    </subcellularLocation>
</comment>
<organism evidence="7 8">
    <name type="scientific">Iphiclides podalirius</name>
    <name type="common">scarce swallowtail</name>
    <dbReference type="NCBI Taxonomy" id="110791"/>
    <lineage>
        <taxon>Eukaryota</taxon>
        <taxon>Metazoa</taxon>
        <taxon>Ecdysozoa</taxon>
        <taxon>Arthropoda</taxon>
        <taxon>Hexapoda</taxon>
        <taxon>Insecta</taxon>
        <taxon>Pterygota</taxon>
        <taxon>Neoptera</taxon>
        <taxon>Endopterygota</taxon>
        <taxon>Lepidoptera</taxon>
        <taxon>Glossata</taxon>
        <taxon>Ditrysia</taxon>
        <taxon>Papilionoidea</taxon>
        <taxon>Papilionidae</taxon>
        <taxon>Papilioninae</taxon>
        <taxon>Iphiclides</taxon>
    </lineage>
</organism>
<reference evidence="7" key="1">
    <citation type="submission" date="2022-03" db="EMBL/GenBank/DDBJ databases">
        <authorList>
            <person name="Martin H S."/>
        </authorList>
    </citation>
    <scope>NUCLEOTIDE SEQUENCE</scope>
</reference>
<feature type="transmembrane region" description="Helical" evidence="5">
    <location>
        <begin position="397"/>
        <end position="416"/>
    </location>
</feature>
<feature type="transmembrane region" description="Helical" evidence="5">
    <location>
        <begin position="60"/>
        <end position="80"/>
    </location>
</feature>
<protein>
    <recommendedName>
        <fullName evidence="6">Major facilitator superfamily (MFS) profile domain-containing protein</fullName>
    </recommendedName>
</protein>
<keyword evidence="8" id="KW-1185">Reference proteome</keyword>
<evidence type="ECO:0000256" key="2">
    <source>
        <dbReference type="ARBA" id="ARBA00022692"/>
    </source>
</evidence>
<name>A0ABN8ILI4_9NEOP</name>
<dbReference type="SUPFAM" id="SSF103473">
    <property type="entry name" value="MFS general substrate transporter"/>
    <property type="match status" value="1"/>
</dbReference>
<keyword evidence="2 5" id="KW-0812">Transmembrane</keyword>
<dbReference type="Proteomes" id="UP000837857">
    <property type="component" value="Chromosome 24"/>
</dbReference>
<evidence type="ECO:0000313" key="8">
    <source>
        <dbReference type="Proteomes" id="UP000837857"/>
    </source>
</evidence>
<feature type="transmembrane region" description="Helical" evidence="5">
    <location>
        <begin position="329"/>
        <end position="349"/>
    </location>
</feature>
<evidence type="ECO:0000256" key="3">
    <source>
        <dbReference type="ARBA" id="ARBA00022989"/>
    </source>
</evidence>
<feature type="transmembrane region" description="Helical" evidence="5">
    <location>
        <begin position="428"/>
        <end position="448"/>
    </location>
</feature>
<dbReference type="InterPro" id="IPR050549">
    <property type="entry name" value="MFS_Trehalose_Transporter"/>
</dbReference>
<dbReference type="InterPro" id="IPR036259">
    <property type="entry name" value="MFS_trans_sf"/>
</dbReference>
<evidence type="ECO:0000256" key="1">
    <source>
        <dbReference type="ARBA" id="ARBA00004141"/>
    </source>
</evidence>
<feature type="transmembrane region" description="Helical" evidence="5">
    <location>
        <begin position="147"/>
        <end position="166"/>
    </location>
</feature>
<dbReference type="PROSITE" id="PS50850">
    <property type="entry name" value="MFS"/>
    <property type="match status" value="1"/>
</dbReference>
<evidence type="ECO:0000256" key="5">
    <source>
        <dbReference type="SAM" id="Phobius"/>
    </source>
</evidence>
<accession>A0ABN8ILI4</accession>
<dbReference type="Gene3D" id="1.20.1250.20">
    <property type="entry name" value="MFS general substrate transporter like domains"/>
    <property type="match status" value="1"/>
</dbReference>
<proteinExistence type="predicted"/>
<feature type="transmembrane region" description="Helical" evidence="5">
    <location>
        <begin position="172"/>
        <end position="193"/>
    </location>
</feature>
<dbReference type="Pfam" id="PF00083">
    <property type="entry name" value="Sugar_tr"/>
    <property type="match status" value="1"/>
</dbReference>
<keyword evidence="3 5" id="KW-1133">Transmembrane helix</keyword>
<dbReference type="InterPro" id="IPR005828">
    <property type="entry name" value="MFS_sugar_transport-like"/>
</dbReference>
<feature type="domain" description="Major facilitator superfamily (MFS) profile" evidence="6">
    <location>
        <begin position="19"/>
        <end position="452"/>
    </location>
</feature>
<dbReference type="EMBL" id="OW152836">
    <property type="protein sequence ID" value="CAH2057418.1"/>
    <property type="molecule type" value="Genomic_DNA"/>
</dbReference>
<feature type="transmembrane region" description="Helical" evidence="5">
    <location>
        <begin position="21"/>
        <end position="40"/>
    </location>
</feature>
<evidence type="ECO:0000259" key="6">
    <source>
        <dbReference type="PROSITE" id="PS50850"/>
    </source>
</evidence>
<feature type="non-terminal residue" evidence="7">
    <location>
        <position position="494"/>
    </location>
</feature>
<gene>
    <name evidence="7" type="ORF">IPOD504_LOCUS10222</name>
</gene>
<dbReference type="PANTHER" id="PTHR48021">
    <property type="match status" value="1"/>
</dbReference>
<sequence length="494" mass="54241">MKRFHSLLPEGSKFNQILCAILINFPVFVYGASIGWMSPMTLLLQSENSPKGVPLTDTEVSWMAAVAYLVCIPGDGLMAISGDKFGRKFSLLFISVMGAASWIILLSSIETWALILSRALVGITMAGCYVTCPTYTKEISDSQIRGALGCLVILFHTTGNLFLYVIGDILSYRTILWVCLALPAFHIVIFMVMPESPSYLVKRGNEEEAARVLAWLRCRRIDDVQVKEELDCIKKEQTNDEEGSKFLLTAIFKDKILFRAFRIAVVATLAREVCGAIPVLNFAGEIFTGASEGRAVVLTPNQQAMLLGAVQVMGSALASSVIDRIGRKSLLATTSLISGLSMCSLASWFVARSYGAYTPSWLPIVTLCLCIFCDSAGLQPVSVVLTGEIFSFKYRGSVLGITMATASFADFLQMLFFKPLANSIGIHVSFYFFGGICLVTALYVVLAIPETKSRSLEEIYNDLRTKKEKLAEDSKDVTEINVHSGSYRITDDVY</sequence>
<evidence type="ECO:0000313" key="7">
    <source>
        <dbReference type="EMBL" id="CAH2057418.1"/>
    </source>
</evidence>
<feature type="transmembrane region" description="Helical" evidence="5">
    <location>
        <begin position="115"/>
        <end position="135"/>
    </location>
</feature>
<keyword evidence="4 5" id="KW-0472">Membrane</keyword>
<dbReference type="PANTHER" id="PTHR48021:SF33">
    <property type="entry name" value="AT22075P-RELATED"/>
    <property type="match status" value="1"/>
</dbReference>
<evidence type="ECO:0000256" key="4">
    <source>
        <dbReference type="ARBA" id="ARBA00023136"/>
    </source>
</evidence>